<dbReference type="PANTHER" id="PTHR48081:SF13">
    <property type="entry name" value="ALPHA_BETA HYDROLASE"/>
    <property type="match status" value="1"/>
</dbReference>
<dbReference type="Proteomes" id="UP000624703">
    <property type="component" value="Unassembled WGS sequence"/>
</dbReference>
<reference evidence="4" key="1">
    <citation type="submission" date="2021-01" db="EMBL/GenBank/DDBJ databases">
        <title>Modified the classification status of verrucomicrobia.</title>
        <authorList>
            <person name="Feng X."/>
        </authorList>
    </citation>
    <scope>NUCLEOTIDE SEQUENCE</scope>
    <source>
        <strain evidence="4">_KCTC 22039</strain>
    </source>
</reference>
<gene>
    <name evidence="4" type="ORF">JIN82_00195</name>
</gene>
<dbReference type="InterPro" id="IPR050300">
    <property type="entry name" value="GDXG_lipolytic_enzyme"/>
</dbReference>
<organism evidence="4 5">
    <name type="scientific">Persicirhabdus sediminis</name>
    <dbReference type="NCBI Taxonomy" id="454144"/>
    <lineage>
        <taxon>Bacteria</taxon>
        <taxon>Pseudomonadati</taxon>
        <taxon>Verrucomicrobiota</taxon>
        <taxon>Verrucomicrobiia</taxon>
        <taxon>Verrucomicrobiales</taxon>
        <taxon>Verrucomicrobiaceae</taxon>
        <taxon>Persicirhabdus</taxon>
    </lineage>
</organism>
<dbReference type="EMBL" id="JAENIM010000007">
    <property type="protein sequence ID" value="MBK1789565.1"/>
    <property type="molecule type" value="Genomic_DNA"/>
</dbReference>
<keyword evidence="2" id="KW-0732">Signal</keyword>
<feature type="signal peptide" evidence="2">
    <location>
        <begin position="1"/>
        <end position="22"/>
    </location>
</feature>
<protein>
    <submittedName>
        <fullName evidence="4">Alpha/beta hydrolase</fullName>
    </submittedName>
</protein>
<dbReference type="SUPFAM" id="SSF53474">
    <property type="entry name" value="alpha/beta-Hydrolases"/>
    <property type="match status" value="1"/>
</dbReference>
<dbReference type="GO" id="GO:0016787">
    <property type="term" value="F:hydrolase activity"/>
    <property type="evidence" value="ECO:0007669"/>
    <property type="project" value="UniProtKB-KW"/>
</dbReference>
<dbReference type="Pfam" id="PF20434">
    <property type="entry name" value="BD-FAE"/>
    <property type="match status" value="1"/>
</dbReference>
<name>A0A8J7SIH2_9BACT</name>
<dbReference type="PANTHER" id="PTHR48081">
    <property type="entry name" value="AB HYDROLASE SUPERFAMILY PROTEIN C4A8.06C"/>
    <property type="match status" value="1"/>
</dbReference>
<sequence length="386" mass="42716">MKHKLITLVLGLFAMLPASIVAEWQPAEKSQRENYAAVMQLAKSAEPLTNFFAAEKLAVPEPNDVYYQARWDFLNDCYYVNPGVARPSNAMKSFLDICDENELVNHKRFEFKKAAETLGVELISDKVAFEVDGEAIIEHRDLSYQSDDEYSQKLDLFLPKNPSSDKVPCIIFIHGGGWRSHKRAWMEGHAKYVASQGYAAATIDYRMLNCATPLECLHDAKAAVRWVRAHAAQYGIDPDRLGASGGSAGAQLSTALATTNGVVELEGEGGNQGVSSAIQAAVGFATPAMTGKRKTWPNKKGNVLPDWFMKVSPYHHVSADDAPIKFIHGAKDGLVKVEEAKDMFAAYQKLGIMSELEILPDEGHVFYMDEESAEKALAFFRKVFEN</sequence>
<keyword evidence="5" id="KW-1185">Reference proteome</keyword>
<feature type="domain" description="BD-FAE-like" evidence="3">
    <location>
        <begin position="154"/>
        <end position="344"/>
    </location>
</feature>
<dbReference type="InterPro" id="IPR049492">
    <property type="entry name" value="BD-FAE-like_dom"/>
</dbReference>
<keyword evidence="1 4" id="KW-0378">Hydrolase</keyword>
<evidence type="ECO:0000256" key="1">
    <source>
        <dbReference type="ARBA" id="ARBA00022801"/>
    </source>
</evidence>
<proteinExistence type="predicted"/>
<evidence type="ECO:0000313" key="5">
    <source>
        <dbReference type="Proteomes" id="UP000624703"/>
    </source>
</evidence>
<evidence type="ECO:0000256" key="2">
    <source>
        <dbReference type="SAM" id="SignalP"/>
    </source>
</evidence>
<evidence type="ECO:0000259" key="3">
    <source>
        <dbReference type="Pfam" id="PF20434"/>
    </source>
</evidence>
<accession>A0A8J7SIH2</accession>
<feature type="chain" id="PRO_5035166161" evidence="2">
    <location>
        <begin position="23"/>
        <end position="386"/>
    </location>
</feature>
<dbReference type="AlphaFoldDB" id="A0A8J7SIH2"/>
<dbReference type="InterPro" id="IPR029058">
    <property type="entry name" value="AB_hydrolase_fold"/>
</dbReference>
<comment type="caution">
    <text evidence="4">The sequence shown here is derived from an EMBL/GenBank/DDBJ whole genome shotgun (WGS) entry which is preliminary data.</text>
</comment>
<dbReference type="RefSeq" id="WP_200309527.1">
    <property type="nucleotide sequence ID" value="NZ_JAENIM010000007.1"/>
</dbReference>
<dbReference type="Gene3D" id="3.40.50.1820">
    <property type="entry name" value="alpha/beta hydrolase"/>
    <property type="match status" value="1"/>
</dbReference>
<evidence type="ECO:0000313" key="4">
    <source>
        <dbReference type="EMBL" id="MBK1789565.1"/>
    </source>
</evidence>